<feature type="non-terminal residue" evidence="1">
    <location>
        <position position="198"/>
    </location>
</feature>
<organism evidence="1 2">
    <name type="scientific">Gulo gulo</name>
    <name type="common">Wolverine</name>
    <name type="synonym">Gluton</name>
    <dbReference type="NCBI Taxonomy" id="48420"/>
    <lineage>
        <taxon>Eukaryota</taxon>
        <taxon>Metazoa</taxon>
        <taxon>Chordata</taxon>
        <taxon>Craniata</taxon>
        <taxon>Vertebrata</taxon>
        <taxon>Euteleostomi</taxon>
        <taxon>Mammalia</taxon>
        <taxon>Eutheria</taxon>
        <taxon>Laurasiatheria</taxon>
        <taxon>Carnivora</taxon>
        <taxon>Caniformia</taxon>
        <taxon>Musteloidea</taxon>
        <taxon>Mustelidae</taxon>
        <taxon>Guloninae</taxon>
        <taxon>Gulo</taxon>
    </lineage>
</organism>
<keyword evidence="2" id="KW-1185">Reference proteome</keyword>
<protein>
    <submittedName>
        <fullName evidence="1">Uncharacterized protein</fullName>
    </submittedName>
</protein>
<evidence type="ECO:0000313" key="1">
    <source>
        <dbReference type="EMBL" id="VCW69780.1"/>
    </source>
</evidence>
<evidence type="ECO:0000313" key="2">
    <source>
        <dbReference type="Proteomes" id="UP000269945"/>
    </source>
</evidence>
<sequence length="198" mass="21735">MCKPAHTQRLSPRVPTCWSTCARTRTPEHTHARPLPLAPPGTPPGCTVPWQEEEAFPNYIAAGGRPSWQTRIVLLPRSLRSPGAWLCPDATVFPLSPRESLWNLLPPRQPVTLPAPAQRLPRDLILLLLQAVPPDCFLDHLCWVEHGLRPLLEGQGRARSLSGSIFCAAWGRRGFGCCLCGLCALQGRPLPALRSVAV</sequence>
<dbReference type="Proteomes" id="UP000269945">
    <property type="component" value="Unassembled WGS sequence"/>
</dbReference>
<proteinExistence type="predicted"/>
<gene>
    <name evidence="1" type="ORF">BN2614_LOCUS1</name>
</gene>
<comment type="caution">
    <text evidence="1">The sequence shown here is derived from an EMBL/GenBank/DDBJ whole genome shotgun (WGS) entry which is preliminary data.</text>
</comment>
<dbReference type="AlphaFoldDB" id="A0A9X9LJU7"/>
<accession>A0A9X9LJU7</accession>
<dbReference type="EMBL" id="CYRY02005345">
    <property type="protein sequence ID" value="VCW69780.1"/>
    <property type="molecule type" value="Genomic_DNA"/>
</dbReference>
<reference evidence="1 2" key="1">
    <citation type="submission" date="2018-10" db="EMBL/GenBank/DDBJ databases">
        <authorList>
            <person name="Ekblom R."/>
            <person name="Jareborg N."/>
        </authorList>
    </citation>
    <scope>NUCLEOTIDE SEQUENCE [LARGE SCALE GENOMIC DNA]</scope>
    <source>
        <tissue evidence="1">Muscle</tissue>
    </source>
</reference>
<name>A0A9X9LJU7_GULGU</name>